<dbReference type="InterPro" id="IPR012135">
    <property type="entry name" value="Dihydroorotate_DH_1_2"/>
</dbReference>
<dbReference type="GO" id="GO:0050661">
    <property type="term" value="F:NADP binding"/>
    <property type="evidence" value="ECO:0007669"/>
    <property type="project" value="TreeGrafter"/>
</dbReference>
<keyword evidence="9" id="KW-0665">Pyrimidine biosynthesis</keyword>
<evidence type="ECO:0000256" key="3">
    <source>
        <dbReference type="ARBA" id="ARBA00004715"/>
    </source>
</evidence>
<dbReference type="EC" id="1.3.1.14" evidence="5"/>
<evidence type="ECO:0000313" key="15">
    <source>
        <dbReference type="EMBL" id="PSN87961.1"/>
    </source>
</evidence>
<evidence type="ECO:0000313" key="16">
    <source>
        <dbReference type="Proteomes" id="UP000240838"/>
    </source>
</evidence>
<dbReference type="Proteomes" id="UP000240838">
    <property type="component" value="Unassembled WGS sequence"/>
</dbReference>
<keyword evidence="8" id="KW-0288">FMN</keyword>
<name>A0A2R6ANN0_9ARCH</name>
<evidence type="ECO:0000256" key="1">
    <source>
        <dbReference type="ARBA" id="ARBA00001917"/>
    </source>
</evidence>
<dbReference type="GO" id="GO:0005737">
    <property type="term" value="C:cytoplasm"/>
    <property type="evidence" value="ECO:0007669"/>
    <property type="project" value="InterPro"/>
</dbReference>
<dbReference type="InterPro" id="IPR005720">
    <property type="entry name" value="Dihydroorotate_DH_cat"/>
</dbReference>
<evidence type="ECO:0000256" key="2">
    <source>
        <dbReference type="ARBA" id="ARBA00003616"/>
    </source>
</evidence>
<evidence type="ECO:0000256" key="4">
    <source>
        <dbReference type="ARBA" id="ARBA00011669"/>
    </source>
</evidence>
<dbReference type="PANTHER" id="PTHR43073">
    <property type="entry name" value="DIHYDROPYRIMIDINE DEHYDROGENASE [NADP(+)]"/>
    <property type="match status" value="1"/>
</dbReference>
<dbReference type="GO" id="GO:0002058">
    <property type="term" value="F:uracil binding"/>
    <property type="evidence" value="ECO:0007669"/>
    <property type="project" value="TreeGrafter"/>
</dbReference>
<comment type="function">
    <text evidence="2">Catalyzes the conversion of dihydroorotate to orotate with NAD(+) as electron acceptor.</text>
</comment>
<dbReference type="GO" id="GO:0006212">
    <property type="term" value="P:uracil catabolic process"/>
    <property type="evidence" value="ECO:0007669"/>
    <property type="project" value="TreeGrafter"/>
</dbReference>
<keyword evidence="7" id="KW-0285">Flavoprotein</keyword>
<dbReference type="GO" id="GO:0044205">
    <property type="term" value="P:'de novo' UMP biosynthetic process"/>
    <property type="evidence" value="ECO:0007669"/>
    <property type="project" value="UniProtKB-UniPathway"/>
</dbReference>
<accession>A0A2R6ANN0</accession>
<comment type="caution">
    <text evidence="15">The sequence shown here is derived from an EMBL/GenBank/DDBJ whole genome shotgun (WGS) entry which is preliminary data.</text>
</comment>
<comment type="subunit">
    <text evidence="4">Heterotetramer of 2 PyrK and 2 PyrD type B subunits.</text>
</comment>
<reference evidence="15 16" key="1">
    <citation type="submission" date="2017-04" db="EMBL/GenBank/DDBJ databases">
        <title>Novel microbial lineages endemic to geothermal iron-oxide mats fill important gaps in the evolutionary history of Archaea.</title>
        <authorList>
            <person name="Jay Z.J."/>
            <person name="Beam J.P."/>
            <person name="Dlakic M."/>
            <person name="Rusch D.B."/>
            <person name="Kozubal M.A."/>
            <person name="Inskeep W.P."/>
        </authorList>
    </citation>
    <scope>NUCLEOTIDE SEQUENCE [LARGE SCALE GENOMIC DNA]</scope>
    <source>
        <strain evidence="15">OSP_B</strain>
    </source>
</reference>
<dbReference type="SUPFAM" id="SSF51395">
    <property type="entry name" value="FMN-linked oxidoreductases"/>
    <property type="match status" value="1"/>
</dbReference>
<sequence>VFLSERVGYPPPVYYECEHYSINAVGLPSKGVSHFLSEIKKVKHVQRVVVSVGGFSVEEYEKVCSEIAQNGVKALELNLSCPHVKGTGSEIASNPQLVEDVTRAVKNVAKHVTLFVKLPPDASSITEIARAALKGGADGFTATNTLRGMVFDCELEAPVLSNMYGGVSGRALHPVSVYCVYELRKNFPETPIFGVGGVYTLKDALDFFLAGANAVQVGTAFARSGYSLFHKLTLELHEYLESKGYSSFKEFTKKKRWWF</sequence>
<feature type="domain" description="Dihydroorotate dehydrogenase catalytic" evidence="14">
    <location>
        <begin position="4"/>
        <end position="240"/>
    </location>
</feature>
<organism evidence="15 16">
    <name type="scientific">Candidatus Marsarchaeota G1 archaeon OSP_B</name>
    <dbReference type="NCBI Taxonomy" id="1978153"/>
    <lineage>
        <taxon>Archaea</taxon>
        <taxon>Candidatus Marsarchaeota</taxon>
        <taxon>Candidatus Marsarchaeota group 1</taxon>
    </lineage>
</organism>
<dbReference type="GO" id="GO:0004589">
    <property type="term" value="F:dihydroorotate dehydrogenase (NAD+) activity"/>
    <property type="evidence" value="ECO:0007669"/>
    <property type="project" value="UniProtKB-EC"/>
</dbReference>
<evidence type="ECO:0000259" key="14">
    <source>
        <dbReference type="Pfam" id="PF01180"/>
    </source>
</evidence>
<dbReference type="UniPathway" id="UPA00070"/>
<dbReference type="Gene3D" id="3.20.20.70">
    <property type="entry name" value="Aldolase class I"/>
    <property type="match status" value="1"/>
</dbReference>
<proteinExistence type="predicted"/>
<dbReference type="GO" id="GO:0006210">
    <property type="term" value="P:thymine catabolic process"/>
    <property type="evidence" value="ECO:0007669"/>
    <property type="project" value="TreeGrafter"/>
</dbReference>
<evidence type="ECO:0000256" key="6">
    <source>
        <dbReference type="ARBA" id="ARBA00018101"/>
    </source>
</evidence>
<comment type="cofactor">
    <cofactor evidence="1">
        <name>FMN</name>
        <dbReference type="ChEBI" id="CHEBI:58210"/>
    </cofactor>
</comment>
<comment type="catalytic activity">
    <reaction evidence="13">
        <text>(S)-dihydroorotate + NAD(+) = orotate + NADH + H(+)</text>
        <dbReference type="Rhea" id="RHEA:13513"/>
        <dbReference type="ChEBI" id="CHEBI:15378"/>
        <dbReference type="ChEBI" id="CHEBI:30839"/>
        <dbReference type="ChEBI" id="CHEBI:30864"/>
        <dbReference type="ChEBI" id="CHEBI:57540"/>
        <dbReference type="ChEBI" id="CHEBI:57945"/>
        <dbReference type="EC" id="1.3.1.14"/>
    </reaction>
</comment>
<evidence type="ECO:0000256" key="13">
    <source>
        <dbReference type="ARBA" id="ARBA00048996"/>
    </source>
</evidence>
<evidence type="ECO:0000256" key="5">
    <source>
        <dbReference type="ARBA" id="ARBA00012061"/>
    </source>
</evidence>
<evidence type="ECO:0000256" key="11">
    <source>
        <dbReference type="ARBA" id="ARBA00029718"/>
    </source>
</evidence>
<evidence type="ECO:0000256" key="8">
    <source>
        <dbReference type="ARBA" id="ARBA00022643"/>
    </source>
</evidence>
<evidence type="ECO:0000256" key="10">
    <source>
        <dbReference type="ARBA" id="ARBA00023002"/>
    </source>
</evidence>
<dbReference type="InterPro" id="IPR013785">
    <property type="entry name" value="Aldolase_TIM"/>
</dbReference>
<protein>
    <recommendedName>
        <fullName evidence="6">Dihydroorotate dehydrogenase B (NAD(+)), catalytic subunit</fullName>
        <ecNumber evidence="5">1.3.1.14</ecNumber>
    </recommendedName>
    <alternativeName>
        <fullName evidence="11">Dihydroorotate oxidase B</fullName>
    </alternativeName>
    <alternativeName>
        <fullName evidence="12">Orotate reductase (NADH)</fullName>
    </alternativeName>
</protein>
<feature type="non-terminal residue" evidence="15">
    <location>
        <position position="1"/>
    </location>
</feature>
<evidence type="ECO:0000256" key="12">
    <source>
        <dbReference type="ARBA" id="ARBA00032046"/>
    </source>
</evidence>
<dbReference type="Pfam" id="PF01180">
    <property type="entry name" value="DHO_dh"/>
    <property type="match status" value="1"/>
</dbReference>
<evidence type="ECO:0000256" key="9">
    <source>
        <dbReference type="ARBA" id="ARBA00022975"/>
    </source>
</evidence>
<dbReference type="EMBL" id="NEXA01000256">
    <property type="protein sequence ID" value="PSN87961.1"/>
    <property type="molecule type" value="Genomic_DNA"/>
</dbReference>
<dbReference type="PIRSF" id="PIRSF000164">
    <property type="entry name" value="DHO_oxidase"/>
    <property type="match status" value="1"/>
</dbReference>
<dbReference type="AlphaFoldDB" id="A0A2R6ANN0"/>
<evidence type="ECO:0000256" key="7">
    <source>
        <dbReference type="ARBA" id="ARBA00022630"/>
    </source>
</evidence>
<keyword evidence="10" id="KW-0560">Oxidoreductase</keyword>
<dbReference type="PANTHER" id="PTHR43073:SF2">
    <property type="entry name" value="DIHYDROPYRIMIDINE DEHYDROGENASE [NADP(+)]"/>
    <property type="match status" value="1"/>
</dbReference>
<gene>
    <name evidence="15" type="ORF">B9P99_06155</name>
</gene>
<comment type="pathway">
    <text evidence="3">Pyrimidine metabolism; UMP biosynthesis via de novo pathway; orotate from (S)-dihydroorotate (NAD(+) route): step 1/1.</text>
</comment>